<sequence length="259" mass="29156">MTSTNFRCSKMAESGGQDERYGLGQFVKSQTKYGTASKPTHTNEKYFKHYVQPGETIQGIALKHGVTVEQIKRASNMWTNDSLFLREFLLIPIDVHAAKDLIQTRFTNGGTPQPSTSTDISSNCGLEIVTRQDLLHHAGRPASGKVCESMEDKHKQSVDSVDFKDFLSKMDTSLAEIKDKVKHLDQSSQFPEDFTNPLNLLPRKTSRYGKRPSSWRSVDNGGFDLSSEPELAFCSTHSSRRTRSSHESMDQQQDTIFQL</sequence>
<evidence type="ECO:0000256" key="1">
    <source>
        <dbReference type="SAM" id="MobiDB-lite"/>
    </source>
</evidence>
<protein>
    <recommendedName>
        <fullName evidence="2">LysM domain-containing protein</fullName>
    </recommendedName>
</protein>
<dbReference type="CDD" id="cd00118">
    <property type="entry name" value="LysM"/>
    <property type="match status" value="1"/>
</dbReference>
<accession>A0AAD9N000</accession>
<proteinExistence type="predicted"/>
<dbReference type="Proteomes" id="UP001208570">
    <property type="component" value="Unassembled WGS sequence"/>
</dbReference>
<evidence type="ECO:0000313" key="4">
    <source>
        <dbReference type="Proteomes" id="UP001208570"/>
    </source>
</evidence>
<dbReference type="InterPro" id="IPR036779">
    <property type="entry name" value="LysM_dom_sf"/>
</dbReference>
<organism evidence="3 4">
    <name type="scientific">Paralvinella palmiformis</name>
    <dbReference type="NCBI Taxonomy" id="53620"/>
    <lineage>
        <taxon>Eukaryota</taxon>
        <taxon>Metazoa</taxon>
        <taxon>Spiralia</taxon>
        <taxon>Lophotrochozoa</taxon>
        <taxon>Annelida</taxon>
        <taxon>Polychaeta</taxon>
        <taxon>Sedentaria</taxon>
        <taxon>Canalipalpata</taxon>
        <taxon>Terebellida</taxon>
        <taxon>Terebelliformia</taxon>
        <taxon>Alvinellidae</taxon>
        <taxon>Paralvinella</taxon>
    </lineage>
</organism>
<feature type="domain" description="LysM" evidence="2">
    <location>
        <begin position="47"/>
        <end position="91"/>
    </location>
</feature>
<feature type="compositionally biased region" description="Polar residues" evidence="1">
    <location>
        <begin position="250"/>
        <end position="259"/>
    </location>
</feature>
<dbReference type="PANTHER" id="PTHR20932:SF8">
    <property type="entry name" value="LD22649P"/>
    <property type="match status" value="1"/>
</dbReference>
<comment type="caution">
    <text evidence="3">The sequence shown here is derived from an EMBL/GenBank/DDBJ whole genome shotgun (WGS) entry which is preliminary data.</text>
</comment>
<dbReference type="SMART" id="SM00257">
    <property type="entry name" value="LysM"/>
    <property type="match status" value="1"/>
</dbReference>
<evidence type="ECO:0000313" key="3">
    <source>
        <dbReference type="EMBL" id="KAK2152077.1"/>
    </source>
</evidence>
<dbReference type="PANTHER" id="PTHR20932">
    <property type="entry name" value="LYSM AND PUTATIVE PEPTIDOGLYCAN-BINDING DOMAIN-CONTAINING PROTEIN"/>
    <property type="match status" value="1"/>
</dbReference>
<dbReference type="Gene3D" id="3.10.350.10">
    <property type="entry name" value="LysM domain"/>
    <property type="match status" value="1"/>
</dbReference>
<reference evidence="3" key="1">
    <citation type="journal article" date="2023" name="Mol. Biol. Evol.">
        <title>Third-Generation Sequencing Reveals the Adaptive Role of the Epigenome in Three Deep-Sea Polychaetes.</title>
        <authorList>
            <person name="Perez M."/>
            <person name="Aroh O."/>
            <person name="Sun Y."/>
            <person name="Lan Y."/>
            <person name="Juniper S.K."/>
            <person name="Young C.R."/>
            <person name="Angers B."/>
            <person name="Qian P.Y."/>
        </authorList>
    </citation>
    <scope>NUCLEOTIDE SEQUENCE</scope>
    <source>
        <strain evidence="3">P08H-3</strain>
    </source>
</reference>
<dbReference type="PROSITE" id="PS51782">
    <property type="entry name" value="LYSM"/>
    <property type="match status" value="1"/>
</dbReference>
<keyword evidence="4" id="KW-1185">Reference proteome</keyword>
<dbReference type="AlphaFoldDB" id="A0AAD9N000"/>
<dbReference type="InterPro" id="IPR018392">
    <property type="entry name" value="LysM"/>
</dbReference>
<dbReference type="Pfam" id="PF01476">
    <property type="entry name" value="LysM"/>
    <property type="match status" value="1"/>
</dbReference>
<feature type="region of interest" description="Disordered" evidence="1">
    <location>
        <begin position="195"/>
        <end position="215"/>
    </location>
</feature>
<evidence type="ECO:0000259" key="2">
    <source>
        <dbReference type="PROSITE" id="PS51782"/>
    </source>
</evidence>
<dbReference type="InterPro" id="IPR045030">
    <property type="entry name" value="LYSM1-4"/>
</dbReference>
<dbReference type="EMBL" id="JAODUP010000340">
    <property type="protein sequence ID" value="KAK2152077.1"/>
    <property type="molecule type" value="Genomic_DNA"/>
</dbReference>
<feature type="region of interest" description="Disordered" evidence="1">
    <location>
        <begin position="234"/>
        <end position="259"/>
    </location>
</feature>
<name>A0AAD9N000_9ANNE</name>
<dbReference type="SUPFAM" id="SSF54106">
    <property type="entry name" value="LysM domain"/>
    <property type="match status" value="1"/>
</dbReference>
<gene>
    <name evidence="3" type="ORF">LSH36_340g02022</name>
</gene>